<evidence type="ECO:0000313" key="1">
    <source>
        <dbReference type="EMBL" id="KKM64326.1"/>
    </source>
</evidence>
<organism evidence="1">
    <name type="scientific">marine sediment metagenome</name>
    <dbReference type="NCBI Taxonomy" id="412755"/>
    <lineage>
        <taxon>unclassified sequences</taxon>
        <taxon>metagenomes</taxon>
        <taxon>ecological metagenomes</taxon>
    </lineage>
</organism>
<dbReference type="EMBL" id="LAZR01010923">
    <property type="protein sequence ID" value="KKM64326.1"/>
    <property type="molecule type" value="Genomic_DNA"/>
</dbReference>
<sequence length="336" mass="39869">MVILVIIAGILVFSFNIVIYKRSKLNLKKVLFKDKHEKEKKERIMREEIVYDNDPLINSIVSDLLNRYSDNIIAIYGIGSYFETSLPPNWVKNDLDIIVFVKSLEEISKQDWTEIRYEKKEVNGNHLWLGFNTLEAYQDKNRFSKESFSNYEWNLIDMKHPENSKLLYGENIHSQLPETDNLKFDYNDVLARGLYHLEKSMKEKNLLQAMKECSKGIFKLGFYFCIYFDTKFRSTTITEIGRRLQNLSKYKHSIKEFLEFYENAIIFQITGQFKTNINDLRLDLITFIFSLINRGVLHKQMKYKELIKYLNESFSGFPHLIQVAKKNRPNQTLKIS</sequence>
<dbReference type="AlphaFoldDB" id="A0A0F9JPK3"/>
<protein>
    <submittedName>
        <fullName evidence="1">Uncharacterized protein</fullName>
    </submittedName>
</protein>
<comment type="caution">
    <text evidence="1">The sequence shown here is derived from an EMBL/GenBank/DDBJ whole genome shotgun (WGS) entry which is preliminary data.</text>
</comment>
<proteinExistence type="predicted"/>
<accession>A0A0F9JPK3</accession>
<reference evidence="1" key="1">
    <citation type="journal article" date="2015" name="Nature">
        <title>Complex archaea that bridge the gap between prokaryotes and eukaryotes.</title>
        <authorList>
            <person name="Spang A."/>
            <person name="Saw J.H."/>
            <person name="Jorgensen S.L."/>
            <person name="Zaremba-Niedzwiedzka K."/>
            <person name="Martijn J."/>
            <person name="Lind A.E."/>
            <person name="van Eijk R."/>
            <person name="Schleper C."/>
            <person name="Guy L."/>
            <person name="Ettema T.J."/>
        </authorList>
    </citation>
    <scope>NUCLEOTIDE SEQUENCE</scope>
</reference>
<gene>
    <name evidence="1" type="ORF">LCGC14_1502470</name>
</gene>
<name>A0A0F9JPK3_9ZZZZ</name>